<dbReference type="AlphaFoldDB" id="A0A5R9G491"/>
<feature type="domain" description="DUF1835" evidence="1">
    <location>
        <begin position="3"/>
        <end position="107"/>
    </location>
</feature>
<dbReference type="OrthoDB" id="127805at2"/>
<evidence type="ECO:0000313" key="2">
    <source>
        <dbReference type="EMBL" id="TLS51182.1"/>
    </source>
</evidence>
<evidence type="ECO:0000259" key="1">
    <source>
        <dbReference type="Pfam" id="PF08874"/>
    </source>
</evidence>
<keyword evidence="3" id="KW-1185">Reference proteome</keyword>
<organism evidence="2 3">
    <name type="scientific">Paenibacillus antri</name>
    <dbReference type="NCBI Taxonomy" id="2582848"/>
    <lineage>
        <taxon>Bacteria</taxon>
        <taxon>Bacillati</taxon>
        <taxon>Bacillota</taxon>
        <taxon>Bacilli</taxon>
        <taxon>Bacillales</taxon>
        <taxon>Paenibacillaceae</taxon>
        <taxon>Paenibacillus</taxon>
    </lineage>
</organism>
<reference evidence="2 3" key="1">
    <citation type="submission" date="2019-05" db="EMBL/GenBank/DDBJ databases">
        <authorList>
            <person name="Narsing Rao M.P."/>
            <person name="Li W.J."/>
        </authorList>
    </citation>
    <scope>NUCLEOTIDE SEQUENCE [LARGE SCALE GENOMIC DNA]</scope>
    <source>
        <strain evidence="2 3">SYSU_K30003</strain>
    </source>
</reference>
<accession>A0A5R9G491</accession>
<dbReference type="InterPro" id="IPR014973">
    <property type="entry name" value="DUF1835"/>
</dbReference>
<dbReference type="RefSeq" id="WP_138195176.1">
    <property type="nucleotide sequence ID" value="NZ_VCIW01000010.1"/>
</dbReference>
<protein>
    <submittedName>
        <fullName evidence="2">DUF1835 domain-containing protein</fullName>
    </submittedName>
</protein>
<dbReference type="Pfam" id="PF08874">
    <property type="entry name" value="DUF1835"/>
    <property type="match status" value="1"/>
</dbReference>
<dbReference type="EMBL" id="VCIW01000010">
    <property type="protein sequence ID" value="TLS51182.1"/>
    <property type="molecule type" value="Genomic_DNA"/>
</dbReference>
<gene>
    <name evidence="2" type="ORF">FE782_15715</name>
</gene>
<evidence type="ECO:0000313" key="3">
    <source>
        <dbReference type="Proteomes" id="UP000309676"/>
    </source>
</evidence>
<dbReference type="Proteomes" id="UP000309676">
    <property type="component" value="Unassembled WGS sequence"/>
</dbReference>
<proteinExistence type="predicted"/>
<sequence>MLHVTNGDAVAAKLKESGLPGDVLPWREMYSEGPIYVDPETPSNRAARAAELERRFGIPPRTYVDSCLAQEAALDRAAQRREEVALWFEHDLFDQAMLCRLLHRLSAAGFAAPGGRTKLSLLCIGAYPGIEPFRGLGQLTAAQLRGLAAERLPVDDAVLRAGAALWEAYASPDPMRLQQALREADGTALPFAQGAFAFHLSRFPSIANGLGRVERVALELVRGGVDAPVALFRAAGDRLIAFGMGDLQFWATLRTLSQGAVPLLRLEGDPPFPRFDEPPAADFLRCRLRLTAAGEDVLNGRADHVALNGVDQWLGGARLDGTSPRWRWDETNVELIQA</sequence>
<comment type="caution">
    <text evidence="2">The sequence shown here is derived from an EMBL/GenBank/DDBJ whole genome shotgun (WGS) entry which is preliminary data.</text>
</comment>
<name>A0A5R9G491_9BACL</name>